<dbReference type="SUPFAM" id="SSF54637">
    <property type="entry name" value="Thioesterase/thiol ester dehydrase-isomerase"/>
    <property type="match status" value="1"/>
</dbReference>
<dbReference type="PATRIC" id="fig|199.248.peg.425"/>
<dbReference type="Proteomes" id="UP000066049">
    <property type="component" value="Chromosome"/>
</dbReference>
<dbReference type="EMBL" id="CP012541">
    <property type="protein sequence ID" value="ALF47108.1"/>
    <property type="molecule type" value="Genomic_DNA"/>
</dbReference>
<evidence type="ECO:0000313" key="2">
    <source>
        <dbReference type="Proteomes" id="UP000066049"/>
    </source>
</evidence>
<dbReference type="AlphaFoldDB" id="A0A0M3V212"/>
<dbReference type="GeneID" id="28662070"/>
<evidence type="ECO:0000313" key="1">
    <source>
        <dbReference type="EMBL" id="ALF47108.1"/>
    </source>
</evidence>
<dbReference type="InterPro" id="IPR016776">
    <property type="entry name" value="ApeP-like_dehydratase"/>
</dbReference>
<gene>
    <name evidence="1" type="ORF">CCON33237_0401</name>
</gene>
<dbReference type="Pfam" id="PF22817">
    <property type="entry name" value="ApeP-like"/>
    <property type="match status" value="1"/>
</dbReference>
<dbReference type="KEGG" id="ccoc:CCON33237_0401"/>
<dbReference type="InterPro" id="IPR029069">
    <property type="entry name" value="HotDog_dom_sf"/>
</dbReference>
<protein>
    <submittedName>
        <fullName evidence="1">Putative 3-hydroxylacyl-[acp] dehydratase</fullName>
    </submittedName>
</protein>
<proteinExistence type="predicted"/>
<sequence>MMISDYLPHSSAITLIDEILEFTPCESIKVRSVINEQTPFLEDGKFYMQKAIEMMAQSLGIYDSKMRELRGEKAIFGFLLGSRKFEIFRPYFKVGDEIVIVSNCSIQDESGFGVYDSELFVNGELGARAVLNVMSPDEEFVKKALSE</sequence>
<dbReference type="RefSeq" id="WP_054196179.1">
    <property type="nucleotide sequence ID" value="NZ_CP012541.1"/>
</dbReference>
<accession>A0A0M3V212</accession>
<organism evidence="1 2">
    <name type="scientific">Campylobacter concisus</name>
    <dbReference type="NCBI Taxonomy" id="199"/>
    <lineage>
        <taxon>Bacteria</taxon>
        <taxon>Pseudomonadati</taxon>
        <taxon>Campylobacterota</taxon>
        <taxon>Epsilonproteobacteria</taxon>
        <taxon>Campylobacterales</taxon>
        <taxon>Campylobacteraceae</taxon>
        <taxon>Campylobacter</taxon>
    </lineage>
</organism>
<dbReference type="Gene3D" id="3.10.129.10">
    <property type="entry name" value="Hotdog Thioesterase"/>
    <property type="match status" value="1"/>
</dbReference>
<name>A0A0M3V212_9BACT</name>
<reference evidence="2" key="1">
    <citation type="submission" date="2015-08" db="EMBL/GenBank/DDBJ databases">
        <title>Comparative genomics of the Campylobacter concisus group.</title>
        <authorList>
            <person name="Miller W.G."/>
            <person name="Yee E."/>
            <person name="Chapman M.H."/>
            <person name="Huynh S."/>
            <person name="Bono J.L."/>
            <person name="On S.L.W."/>
            <person name="St Leger J."/>
            <person name="Foster G."/>
            <person name="Parker C.T."/>
        </authorList>
    </citation>
    <scope>NUCLEOTIDE SEQUENCE [LARGE SCALE GENOMIC DNA]</scope>
    <source>
        <strain evidence="2">ATCC 33237</strain>
    </source>
</reference>